<dbReference type="PANTHER" id="PTHR46586">
    <property type="entry name" value="ANKYRIN REPEAT-CONTAINING PROTEIN"/>
    <property type="match status" value="1"/>
</dbReference>
<dbReference type="AlphaFoldDB" id="A0A6A3GQA4"/>
<feature type="non-terminal residue" evidence="1">
    <location>
        <position position="325"/>
    </location>
</feature>
<dbReference type="SUPFAM" id="SSF48403">
    <property type="entry name" value="Ankyrin repeat"/>
    <property type="match status" value="1"/>
</dbReference>
<organism evidence="1 2">
    <name type="scientific">Phytophthora rubi</name>
    <dbReference type="NCBI Taxonomy" id="129364"/>
    <lineage>
        <taxon>Eukaryota</taxon>
        <taxon>Sar</taxon>
        <taxon>Stramenopiles</taxon>
        <taxon>Oomycota</taxon>
        <taxon>Peronosporomycetes</taxon>
        <taxon>Peronosporales</taxon>
        <taxon>Peronosporaceae</taxon>
        <taxon>Phytophthora</taxon>
    </lineage>
</organism>
<evidence type="ECO:0000313" key="2">
    <source>
        <dbReference type="Proteomes" id="UP000429607"/>
    </source>
</evidence>
<sequence length="325" mass="37054">MTGPAPLLAMRLLFRSKAEFSSLPHVADAVSLFLDSSVDLPLHKACKTGSQTLLNRIWSSSEIFAFENKDIPENPSWTLRRYIRTDRFYRRFQLRFSLIESIRLKNVEMVRWLLDKFQGVDIDRDVLLQTMATISIEVLQIFYDYDRAGHQQVEWDEGLMAEAIFKGRQDVIWWLHQNLPNQNFDRSEALMLAVRKGDIVMAEWLIDNGGQWGPPFPGYNIGHDTAAQGRLDILKWLSEGGRLDDGAVDKAAENGHLHLVRWLMDPVLDSFETLDNLSGEAVFAIHAAAANGHVQVAKYVRDRTKALSSKEQRSSAMEGQLKRLS</sequence>
<accession>A0A6A3GQA4</accession>
<gene>
    <name evidence="1" type="ORF">PR001_g30678</name>
</gene>
<dbReference type="Gene3D" id="1.25.40.20">
    <property type="entry name" value="Ankyrin repeat-containing domain"/>
    <property type="match status" value="1"/>
</dbReference>
<evidence type="ECO:0000313" key="1">
    <source>
        <dbReference type="EMBL" id="KAE8959561.1"/>
    </source>
</evidence>
<reference evidence="1 2" key="1">
    <citation type="submission" date="2018-09" db="EMBL/GenBank/DDBJ databases">
        <title>Genomic investigation of the strawberry pathogen Phytophthora fragariae indicates pathogenicity is determined by transcriptional variation in three key races.</title>
        <authorList>
            <person name="Adams T.M."/>
            <person name="Armitage A.D."/>
            <person name="Sobczyk M.K."/>
            <person name="Bates H.J."/>
            <person name="Dunwell J.M."/>
            <person name="Nellist C.F."/>
            <person name="Harrison R.J."/>
        </authorList>
    </citation>
    <scope>NUCLEOTIDE SEQUENCE [LARGE SCALE GENOMIC DNA]</scope>
    <source>
        <strain evidence="1 2">SCRP249</strain>
    </source>
</reference>
<protein>
    <submittedName>
        <fullName evidence="1">Uncharacterized protein</fullName>
    </submittedName>
</protein>
<dbReference type="PANTHER" id="PTHR46586:SF3">
    <property type="entry name" value="ANKYRIN REPEAT-CONTAINING PROTEIN"/>
    <property type="match status" value="1"/>
</dbReference>
<dbReference type="InterPro" id="IPR036770">
    <property type="entry name" value="Ankyrin_rpt-contain_sf"/>
</dbReference>
<dbReference type="Proteomes" id="UP000429607">
    <property type="component" value="Unassembled WGS sequence"/>
</dbReference>
<dbReference type="InterPro" id="IPR052050">
    <property type="entry name" value="SecEffector_AnkRepeat"/>
</dbReference>
<comment type="caution">
    <text evidence="1">The sequence shown here is derived from an EMBL/GenBank/DDBJ whole genome shotgun (WGS) entry which is preliminary data.</text>
</comment>
<proteinExistence type="predicted"/>
<dbReference type="EMBL" id="QXFV01007120">
    <property type="protein sequence ID" value="KAE8959561.1"/>
    <property type="molecule type" value="Genomic_DNA"/>
</dbReference>
<name>A0A6A3GQA4_9STRA</name>